<comment type="caution">
    <text evidence="2">The sequence shown here is derived from an EMBL/GenBank/DDBJ whole genome shotgun (WGS) entry which is preliminary data.</text>
</comment>
<gene>
    <name evidence="2" type="ORF">ACFP3J_02060</name>
</gene>
<proteinExistence type="predicted"/>
<dbReference type="Proteomes" id="UP001596065">
    <property type="component" value="Unassembled WGS sequence"/>
</dbReference>
<protein>
    <submittedName>
        <fullName evidence="2">IS701 family transposase</fullName>
    </submittedName>
</protein>
<reference evidence="3" key="1">
    <citation type="journal article" date="2019" name="Int. J. Syst. Evol. Microbiol.">
        <title>The Global Catalogue of Microorganisms (GCM) 10K type strain sequencing project: providing services to taxonomists for standard genome sequencing and annotation.</title>
        <authorList>
            <consortium name="The Broad Institute Genomics Platform"/>
            <consortium name="The Broad Institute Genome Sequencing Center for Infectious Disease"/>
            <person name="Wu L."/>
            <person name="Ma J."/>
        </authorList>
    </citation>
    <scope>NUCLEOTIDE SEQUENCE [LARGE SCALE GENOMIC DNA]</scope>
    <source>
        <strain evidence="3">KCTC 5701</strain>
    </source>
</reference>
<dbReference type="Pfam" id="PF13546">
    <property type="entry name" value="DDE_5"/>
    <property type="match status" value="1"/>
</dbReference>
<dbReference type="EMBL" id="JBHSOE010000002">
    <property type="protein sequence ID" value="MFC5654278.1"/>
    <property type="molecule type" value="Genomic_DNA"/>
</dbReference>
<evidence type="ECO:0000259" key="1">
    <source>
        <dbReference type="Pfam" id="PF13546"/>
    </source>
</evidence>
<dbReference type="RefSeq" id="WP_344352002.1">
    <property type="nucleotide sequence ID" value="NZ_BAAASM010000054.1"/>
</dbReference>
<dbReference type="PANTHER" id="PTHR33627">
    <property type="entry name" value="TRANSPOSASE"/>
    <property type="match status" value="1"/>
</dbReference>
<feature type="domain" description="Transposase IS701-like DDE" evidence="1">
    <location>
        <begin position="23"/>
        <end position="239"/>
    </location>
</feature>
<name>A0ABW0W9A0_STRNO</name>
<accession>A0ABW0W9A0</accession>
<evidence type="ECO:0000313" key="3">
    <source>
        <dbReference type="Proteomes" id="UP001596065"/>
    </source>
</evidence>
<dbReference type="PANTHER" id="PTHR33627:SF1">
    <property type="entry name" value="TRANSPOSASE"/>
    <property type="match status" value="1"/>
</dbReference>
<dbReference type="InterPro" id="IPR039365">
    <property type="entry name" value="IS701-like"/>
</dbReference>
<evidence type="ECO:0000313" key="2">
    <source>
        <dbReference type="EMBL" id="MFC5654278.1"/>
    </source>
</evidence>
<sequence>MPAGTLGAPSIGTHELRTFAEEVFEPLQRADQRRWAHAYLGALLSVPGKKTLQRLAKAVSPAPAAAHGLQQFINASPLDWGPVRRSLARAVAAQGLPRAWTVAELTIPKRGVHSVGVHRRFDTELGRTVNCQLATGLFLAAAIGCVPVDWSLLLEESWCADEERRARARIPPSVTARPAWGHILDFAADVSADSSLSGIPWALDLRRTAEAGTVVEGLARRGLDFVCEVNAAEPALPAYGMAPSAGLGDLLARSHPRRPPVVVRRAVTGRPEWLAVHCGEVRLPGRAGEPSGGPRVYRTLAGPGGVGGPGARYWITSLADWRAEEVLALARHAAAGEPAVRDLGHFGVQDFEGRSYPGWHHHMTMASAAHAFTRLTARSRVMALAAPDSACA</sequence>
<dbReference type="InterPro" id="IPR038721">
    <property type="entry name" value="IS701-like_DDE_dom"/>
</dbReference>
<organism evidence="2 3">
    <name type="scientific">Streptomyces nogalater</name>
    <dbReference type="NCBI Taxonomy" id="38314"/>
    <lineage>
        <taxon>Bacteria</taxon>
        <taxon>Bacillati</taxon>
        <taxon>Actinomycetota</taxon>
        <taxon>Actinomycetes</taxon>
        <taxon>Kitasatosporales</taxon>
        <taxon>Streptomycetaceae</taxon>
        <taxon>Streptomyces</taxon>
    </lineage>
</organism>
<keyword evidence="3" id="KW-1185">Reference proteome</keyword>